<proteinExistence type="predicted"/>
<evidence type="ECO:0000313" key="2">
    <source>
        <dbReference type="EMBL" id="KAK9157359.1"/>
    </source>
</evidence>
<comment type="caution">
    <text evidence="2">The sequence shown here is derived from an EMBL/GenBank/DDBJ whole genome shotgun (WGS) entry which is preliminary data.</text>
</comment>
<protein>
    <submittedName>
        <fullName evidence="2">Uncharacterized protein</fullName>
    </submittedName>
</protein>
<feature type="region of interest" description="Disordered" evidence="1">
    <location>
        <begin position="1"/>
        <end position="117"/>
    </location>
</feature>
<name>A0AAP0PWS8_9MAGN</name>
<evidence type="ECO:0000256" key="1">
    <source>
        <dbReference type="SAM" id="MobiDB-lite"/>
    </source>
</evidence>
<accession>A0AAP0PWS8</accession>
<dbReference type="EMBL" id="JBBNAG010000002">
    <property type="protein sequence ID" value="KAK9157359.1"/>
    <property type="molecule type" value="Genomic_DNA"/>
</dbReference>
<gene>
    <name evidence="2" type="ORF">Scep_003933</name>
</gene>
<keyword evidence="3" id="KW-1185">Reference proteome</keyword>
<organism evidence="2 3">
    <name type="scientific">Stephania cephalantha</name>
    <dbReference type="NCBI Taxonomy" id="152367"/>
    <lineage>
        <taxon>Eukaryota</taxon>
        <taxon>Viridiplantae</taxon>
        <taxon>Streptophyta</taxon>
        <taxon>Embryophyta</taxon>
        <taxon>Tracheophyta</taxon>
        <taxon>Spermatophyta</taxon>
        <taxon>Magnoliopsida</taxon>
        <taxon>Ranunculales</taxon>
        <taxon>Menispermaceae</taxon>
        <taxon>Menispermoideae</taxon>
        <taxon>Cissampelideae</taxon>
        <taxon>Stephania</taxon>
    </lineage>
</organism>
<feature type="compositionally biased region" description="Basic residues" evidence="1">
    <location>
        <begin position="61"/>
        <end position="76"/>
    </location>
</feature>
<reference evidence="2 3" key="1">
    <citation type="submission" date="2024-01" db="EMBL/GenBank/DDBJ databases">
        <title>Genome assemblies of Stephania.</title>
        <authorList>
            <person name="Yang L."/>
        </authorList>
    </citation>
    <scope>NUCLEOTIDE SEQUENCE [LARGE SCALE GENOMIC DNA]</scope>
    <source>
        <strain evidence="2">JXDWG</strain>
        <tissue evidence="2">Leaf</tissue>
    </source>
</reference>
<evidence type="ECO:0000313" key="3">
    <source>
        <dbReference type="Proteomes" id="UP001419268"/>
    </source>
</evidence>
<dbReference type="Proteomes" id="UP001419268">
    <property type="component" value="Unassembled WGS sequence"/>
</dbReference>
<dbReference type="AlphaFoldDB" id="A0AAP0PWS8"/>
<sequence>MRERDDRTASSARARRREVRPASRRSAVESKPRTVARRLASNAAIGPRLLAGGGRSDGGAMRKRRESGRERQRRRNANASKAMLTRGRLSVANGRAGVSNAAAEPPAPARACSPGGAYTSTLEVPGLLALPQSQSQSLLAWAGRQGYRPRSGSMDVS</sequence>